<dbReference type="AlphaFoldDB" id="A0A5C3EYS5"/>
<evidence type="ECO:0000313" key="1">
    <source>
        <dbReference type="EMBL" id="SPO36935.1"/>
    </source>
</evidence>
<dbReference type="Proteomes" id="UP000323386">
    <property type="component" value="Unassembled WGS sequence"/>
</dbReference>
<dbReference type="EMBL" id="OOIP01000005">
    <property type="protein sequence ID" value="SPO36935.1"/>
    <property type="molecule type" value="Genomic_DNA"/>
</dbReference>
<proteinExistence type="predicted"/>
<organism evidence="1 2">
    <name type="scientific">Pseudozyma flocculosa</name>
    <dbReference type="NCBI Taxonomy" id="84751"/>
    <lineage>
        <taxon>Eukaryota</taxon>
        <taxon>Fungi</taxon>
        <taxon>Dikarya</taxon>
        <taxon>Basidiomycota</taxon>
        <taxon>Ustilaginomycotina</taxon>
        <taxon>Ustilaginomycetes</taxon>
        <taxon>Ustilaginales</taxon>
        <taxon>Ustilaginaceae</taxon>
        <taxon>Pseudozyma</taxon>
    </lineage>
</organism>
<gene>
    <name evidence="1" type="ORF">PSFLO_02406</name>
</gene>
<sequence>MLYLAPPYNGIGTPNDDSAPPLHSHCLRLKEVVLLNVSAQRCCYLAAPNHGRRIIDTPARPGLASLTAVRPGISLSRTQVQYVTFAACLLELDAHRRITGLAGPVPNEPAATISFRQGEHELGRTAFLGPLTYRILTRSRGHPCIGSLQSPSQRDVFVAIDWPLFGATSPIRISDGNHVITIWPLVEPRRDEDSVEYSEKGNDVLCDQSENRRMTASPSIQGTILFVGRAKGRRPRRYDGGRQVFIFPTNEGEAAVGKSVPSSN</sequence>
<protein>
    <submittedName>
        <fullName evidence="1">Uncharacterized protein</fullName>
    </submittedName>
</protein>
<name>A0A5C3EYS5_9BASI</name>
<reference evidence="1 2" key="1">
    <citation type="submission" date="2018-03" db="EMBL/GenBank/DDBJ databases">
        <authorList>
            <person name="Guldener U."/>
        </authorList>
    </citation>
    <scope>NUCLEOTIDE SEQUENCE [LARGE SCALE GENOMIC DNA]</scope>
    <source>
        <strain evidence="1 2">DAOM196992</strain>
    </source>
</reference>
<keyword evidence="2" id="KW-1185">Reference proteome</keyword>
<evidence type="ECO:0000313" key="2">
    <source>
        <dbReference type="Proteomes" id="UP000323386"/>
    </source>
</evidence>
<accession>A0A5C3EYS5</accession>